<comment type="caution">
    <text evidence="2">The sequence shown here is derived from an EMBL/GenBank/DDBJ whole genome shotgun (WGS) entry which is preliminary data.</text>
</comment>
<proteinExistence type="predicted"/>
<keyword evidence="3" id="KW-1185">Reference proteome</keyword>
<evidence type="ECO:0000256" key="1">
    <source>
        <dbReference type="SAM" id="MobiDB-lite"/>
    </source>
</evidence>
<feature type="region of interest" description="Disordered" evidence="1">
    <location>
        <begin position="1"/>
        <end position="52"/>
    </location>
</feature>
<evidence type="ECO:0000313" key="3">
    <source>
        <dbReference type="Proteomes" id="UP001460270"/>
    </source>
</evidence>
<evidence type="ECO:0000313" key="2">
    <source>
        <dbReference type="EMBL" id="KAK7890931.1"/>
    </source>
</evidence>
<dbReference type="Proteomes" id="UP001460270">
    <property type="component" value="Unassembled WGS sequence"/>
</dbReference>
<accession>A0AAW0N4F1</accession>
<feature type="compositionally biased region" description="Polar residues" evidence="1">
    <location>
        <begin position="11"/>
        <end position="25"/>
    </location>
</feature>
<gene>
    <name evidence="2" type="ORF">WMY93_022894</name>
</gene>
<name>A0AAW0N4F1_9GOBI</name>
<organism evidence="2 3">
    <name type="scientific">Mugilogobius chulae</name>
    <name type="common">yellowstripe goby</name>
    <dbReference type="NCBI Taxonomy" id="88201"/>
    <lineage>
        <taxon>Eukaryota</taxon>
        <taxon>Metazoa</taxon>
        <taxon>Chordata</taxon>
        <taxon>Craniata</taxon>
        <taxon>Vertebrata</taxon>
        <taxon>Euteleostomi</taxon>
        <taxon>Actinopterygii</taxon>
        <taxon>Neopterygii</taxon>
        <taxon>Teleostei</taxon>
        <taxon>Neoteleostei</taxon>
        <taxon>Acanthomorphata</taxon>
        <taxon>Gobiaria</taxon>
        <taxon>Gobiiformes</taxon>
        <taxon>Gobioidei</taxon>
        <taxon>Gobiidae</taxon>
        <taxon>Gobionellinae</taxon>
        <taxon>Mugilogobius</taxon>
    </lineage>
</organism>
<protein>
    <submittedName>
        <fullName evidence="2">Uncharacterized protein</fullName>
    </submittedName>
</protein>
<dbReference type="AlphaFoldDB" id="A0AAW0N4F1"/>
<feature type="compositionally biased region" description="Basic residues" evidence="1">
    <location>
        <begin position="1"/>
        <end position="10"/>
    </location>
</feature>
<reference evidence="3" key="1">
    <citation type="submission" date="2024-04" db="EMBL/GenBank/DDBJ databases">
        <title>Salinicola lusitanus LLJ914,a marine bacterium isolated from the Okinawa Trough.</title>
        <authorList>
            <person name="Li J."/>
        </authorList>
    </citation>
    <scope>NUCLEOTIDE SEQUENCE [LARGE SCALE GENOMIC DNA]</scope>
</reference>
<dbReference type="EMBL" id="JBBPFD010000017">
    <property type="protein sequence ID" value="KAK7890931.1"/>
    <property type="molecule type" value="Genomic_DNA"/>
</dbReference>
<sequence length="129" mass="14279">MDVRQHHQRSCLHQEQSHPQPQGTSPGPREEMRSRPNLQGPEPEPNSHSRPQLLVQRLLRGNTGEPKAEAFVEEDFVGMVLSPTETTEVHLLHLDLTVMCLQNLLASPAPDCHLSLTPVSTSSCTCSSN</sequence>